<organism evidence="1 2">
    <name type="scientific">Anas platyrhynchos</name>
    <name type="common">Mallard</name>
    <name type="synonym">Anas boschas</name>
    <dbReference type="NCBI Taxonomy" id="8839"/>
    <lineage>
        <taxon>Eukaryota</taxon>
        <taxon>Metazoa</taxon>
        <taxon>Chordata</taxon>
        <taxon>Craniata</taxon>
        <taxon>Vertebrata</taxon>
        <taxon>Euteleostomi</taxon>
        <taxon>Archelosauria</taxon>
        <taxon>Archosauria</taxon>
        <taxon>Dinosauria</taxon>
        <taxon>Saurischia</taxon>
        <taxon>Theropoda</taxon>
        <taxon>Coelurosauria</taxon>
        <taxon>Aves</taxon>
        <taxon>Neognathae</taxon>
        <taxon>Galloanserae</taxon>
        <taxon>Anseriformes</taxon>
        <taxon>Anatidae</taxon>
        <taxon>Anatinae</taxon>
        <taxon>Anas</taxon>
    </lineage>
</organism>
<keyword evidence="2" id="KW-1185">Reference proteome</keyword>
<reference evidence="1" key="1">
    <citation type="submission" date="2010-04" db="EMBL/GenBank/DDBJ databases">
        <title>The genome sequence and transcriptome of duck provide insight into the interaction host.</title>
        <authorList>
            <person name="Li N."/>
        </authorList>
    </citation>
    <scope>NUCLEOTIDE SEQUENCE</scope>
</reference>
<dbReference type="EMBL" id="KB743192">
    <property type="protein sequence ID" value="EOB00503.1"/>
    <property type="molecule type" value="Genomic_DNA"/>
</dbReference>
<sequence>MAAQNIAISIFSVTAGTQLNVLLQQCVITRVSNNSALPKGYYHMVEVLGYVITYTSTKEHLEQWQVEKTLSLRLRRLDYETKKICKNSHGNMEGGDQYSVGKSIPLISKGREANVSAQLVRLKGQRHKQGIWMYQLGAESFETWETPEYGSKLKCEKLLFGGCIPTMPCVGIFGILKACKSSYYFLPVSPYMSTKHLPNPAHQSPHSANTCIPERRFLMADVHLLEKLNMGEVGVEEIKGALHENLH</sequence>
<gene>
    <name evidence="1" type="ORF">Anapl_13411</name>
</gene>
<name>R0LJC7_ANAPL</name>
<dbReference type="AlphaFoldDB" id="R0LJC7"/>
<evidence type="ECO:0000313" key="2">
    <source>
        <dbReference type="Proteomes" id="UP000296049"/>
    </source>
</evidence>
<evidence type="ECO:0000313" key="1">
    <source>
        <dbReference type="EMBL" id="EOB00503.1"/>
    </source>
</evidence>
<proteinExistence type="predicted"/>
<accession>R0LJC7</accession>
<protein>
    <submittedName>
        <fullName evidence="1">Uncharacterized protein</fullName>
    </submittedName>
</protein>
<dbReference type="Proteomes" id="UP000296049">
    <property type="component" value="Unassembled WGS sequence"/>
</dbReference>